<evidence type="ECO:0000313" key="1">
    <source>
        <dbReference type="EMBL" id="MEQ2243002.1"/>
    </source>
</evidence>
<protein>
    <submittedName>
        <fullName evidence="1">Uncharacterized protein</fullName>
    </submittedName>
</protein>
<name>A0ABV0UCS5_9TELE</name>
<dbReference type="EMBL" id="JAHRIQ010069635">
    <property type="protein sequence ID" value="MEQ2243002.1"/>
    <property type="molecule type" value="Genomic_DNA"/>
</dbReference>
<comment type="caution">
    <text evidence="1">The sequence shown here is derived from an EMBL/GenBank/DDBJ whole genome shotgun (WGS) entry which is preliminary data.</text>
</comment>
<sequence>MHNHIQQHQRSAVQRRSNWNTLGTSGLQLMNPNTYPNTADLPACSDELYLFVNADKLHTLTHTICMQRTHKVEKKCRLHMTNPIHTCPLETIQKSIKTDTITKHASQ</sequence>
<keyword evidence="2" id="KW-1185">Reference proteome</keyword>
<proteinExistence type="predicted"/>
<evidence type="ECO:0000313" key="2">
    <source>
        <dbReference type="Proteomes" id="UP001482620"/>
    </source>
</evidence>
<accession>A0ABV0UCS5</accession>
<organism evidence="1 2">
    <name type="scientific">Ilyodon furcidens</name>
    <name type="common">goldbreast splitfin</name>
    <dbReference type="NCBI Taxonomy" id="33524"/>
    <lineage>
        <taxon>Eukaryota</taxon>
        <taxon>Metazoa</taxon>
        <taxon>Chordata</taxon>
        <taxon>Craniata</taxon>
        <taxon>Vertebrata</taxon>
        <taxon>Euteleostomi</taxon>
        <taxon>Actinopterygii</taxon>
        <taxon>Neopterygii</taxon>
        <taxon>Teleostei</taxon>
        <taxon>Neoteleostei</taxon>
        <taxon>Acanthomorphata</taxon>
        <taxon>Ovalentaria</taxon>
        <taxon>Atherinomorphae</taxon>
        <taxon>Cyprinodontiformes</taxon>
        <taxon>Goodeidae</taxon>
        <taxon>Ilyodon</taxon>
    </lineage>
</organism>
<reference evidence="1 2" key="1">
    <citation type="submission" date="2021-06" db="EMBL/GenBank/DDBJ databases">
        <authorList>
            <person name="Palmer J.M."/>
        </authorList>
    </citation>
    <scope>NUCLEOTIDE SEQUENCE [LARGE SCALE GENOMIC DNA]</scope>
    <source>
        <strain evidence="2">if_2019</strain>
        <tissue evidence="1">Muscle</tissue>
    </source>
</reference>
<dbReference type="Proteomes" id="UP001482620">
    <property type="component" value="Unassembled WGS sequence"/>
</dbReference>
<gene>
    <name evidence="1" type="ORF">ILYODFUR_002571</name>
</gene>